<dbReference type="InterPro" id="IPR013087">
    <property type="entry name" value="Znf_C2H2_type"/>
</dbReference>
<gene>
    <name evidence="7" type="ORF">PHAECO_LOCUS12886</name>
</gene>
<keyword evidence="8" id="KW-1185">Reference proteome</keyword>
<evidence type="ECO:0000259" key="6">
    <source>
        <dbReference type="PROSITE" id="PS50157"/>
    </source>
</evidence>
<dbReference type="PANTHER" id="PTHR24403:SF67">
    <property type="entry name" value="FI01116P-RELATED"/>
    <property type="match status" value="1"/>
</dbReference>
<evidence type="ECO:0000313" key="7">
    <source>
        <dbReference type="EMBL" id="CAH1183222.1"/>
    </source>
</evidence>
<protein>
    <recommendedName>
        <fullName evidence="6">C2H2-type domain-containing protein</fullName>
    </recommendedName>
</protein>
<dbReference type="GO" id="GO:0005634">
    <property type="term" value="C:nucleus"/>
    <property type="evidence" value="ECO:0007669"/>
    <property type="project" value="TreeGrafter"/>
</dbReference>
<dbReference type="InterPro" id="IPR036236">
    <property type="entry name" value="Znf_C2H2_sf"/>
</dbReference>
<sequence length="287" mass="33901">MYVCSSCDYQHDMASRMRKHLIVHSTVKSYQCNKCPMKTKHKDYLREHVKNVHRDPETAQIFACEMCDFKTHRDTLLRRHMITHTIVGNQKKKVEMYKCEICNFQAKKKFVVQSHVNIHRPPSERNVYKCELCPYTSKFKGGVVNHMTVHKKPSETTMYECEVCPYKAKWSHCLRNHLKTHKKKEVPVHKCEHCNFKANNKYSVTTHQKSTHKELFEKPKKEYKCDLCDYTGKCTSNITKHRIIHQTISKAELFTCAICGSQMKRKKSLKYHILTLHGFLEKNMVST</sequence>
<reference evidence="7" key="1">
    <citation type="submission" date="2022-01" db="EMBL/GenBank/DDBJ databases">
        <authorList>
            <person name="King R."/>
        </authorList>
    </citation>
    <scope>NUCLEOTIDE SEQUENCE</scope>
</reference>
<dbReference type="Gene3D" id="3.30.160.60">
    <property type="entry name" value="Classic Zinc Finger"/>
    <property type="match status" value="4"/>
</dbReference>
<feature type="domain" description="C2H2-type" evidence="6">
    <location>
        <begin position="2"/>
        <end position="29"/>
    </location>
</feature>
<dbReference type="SMART" id="SM00355">
    <property type="entry name" value="ZnF_C2H2"/>
    <property type="match status" value="9"/>
</dbReference>
<dbReference type="EMBL" id="OU896715">
    <property type="protein sequence ID" value="CAH1183222.1"/>
    <property type="molecule type" value="Genomic_DNA"/>
</dbReference>
<dbReference type="Proteomes" id="UP001153737">
    <property type="component" value="Chromosome 9"/>
</dbReference>
<dbReference type="AlphaFoldDB" id="A0A9P0DVR5"/>
<dbReference type="PROSITE" id="PS00028">
    <property type="entry name" value="ZINC_FINGER_C2H2_1"/>
    <property type="match status" value="1"/>
</dbReference>
<dbReference type="PANTHER" id="PTHR24403">
    <property type="entry name" value="ZINC FINGER PROTEIN"/>
    <property type="match status" value="1"/>
</dbReference>
<organism evidence="7 8">
    <name type="scientific">Phaedon cochleariae</name>
    <name type="common">Mustard beetle</name>
    <dbReference type="NCBI Taxonomy" id="80249"/>
    <lineage>
        <taxon>Eukaryota</taxon>
        <taxon>Metazoa</taxon>
        <taxon>Ecdysozoa</taxon>
        <taxon>Arthropoda</taxon>
        <taxon>Hexapoda</taxon>
        <taxon>Insecta</taxon>
        <taxon>Pterygota</taxon>
        <taxon>Neoptera</taxon>
        <taxon>Endopterygota</taxon>
        <taxon>Coleoptera</taxon>
        <taxon>Polyphaga</taxon>
        <taxon>Cucujiformia</taxon>
        <taxon>Chrysomeloidea</taxon>
        <taxon>Chrysomelidae</taxon>
        <taxon>Chrysomelinae</taxon>
        <taxon>Chrysomelini</taxon>
        <taxon>Phaedon</taxon>
    </lineage>
</organism>
<feature type="domain" description="C2H2-type" evidence="6">
    <location>
        <begin position="30"/>
        <end position="58"/>
    </location>
</feature>
<dbReference type="InterPro" id="IPR050688">
    <property type="entry name" value="Zinc_finger/UBP_domain"/>
</dbReference>
<evidence type="ECO:0000256" key="4">
    <source>
        <dbReference type="ARBA" id="ARBA00022833"/>
    </source>
</evidence>
<evidence type="ECO:0000256" key="1">
    <source>
        <dbReference type="ARBA" id="ARBA00022723"/>
    </source>
</evidence>
<name>A0A9P0DVR5_PHACE</name>
<reference evidence="7" key="2">
    <citation type="submission" date="2022-10" db="EMBL/GenBank/DDBJ databases">
        <authorList>
            <consortium name="ENA_rothamsted_submissions"/>
            <consortium name="culmorum"/>
            <person name="King R."/>
        </authorList>
    </citation>
    <scope>NUCLEOTIDE SEQUENCE</scope>
</reference>
<keyword evidence="1" id="KW-0479">Metal-binding</keyword>
<dbReference type="SUPFAM" id="SSF57667">
    <property type="entry name" value="beta-beta-alpha zinc fingers"/>
    <property type="match status" value="3"/>
</dbReference>
<dbReference type="GO" id="GO:0008270">
    <property type="term" value="F:zinc ion binding"/>
    <property type="evidence" value="ECO:0007669"/>
    <property type="project" value="UniProtKB-KW"/>
</dbReference>
<evidence type="ECO:0000256" key="5">
    <source>
        <dbReference type="PROSITE-ProRule" id="PRU00042"/>
    </source>
</evidence>
<dbReference type="GO" id="GO:0045944">
    <property type="term" value="P:positive regulation of transcription by RNA polymerase II"/>
    <property type="evidence" value="ECO:0007669"/>
    <property type="project" value="TreeGrafter"/>
</dbReference>
<dbReference type="Pfam" id="PF00096">
    <property type="entry name" value="zf-C2H2"/>
    <property type="match status" value="1"/>
</dbReference>
<evidence type="ECO:0000313" key="8">
    <source>
        <dbReference type="Proteomes" id="UP001153737"/>
    </source>
</evidence>
<evidence type="ECO:0000256" key="2">
    <source>
        <dbReference type="ARBA" id="ARBA00022737"/>
    </source>
</evidence>
<keyword evidence="2" id="KW-0677">Repeat</keyword>
<keyword evidence="3 5" id="KW-0863">Zinc-finger</keyword>
<proteinExistence type="predicted"/>
<accession>A0A9P0DVR5</accession>
<dbReference type="PROSITE" id="PS50157">
    <property type="entry name" value="ZINC_FINGER_C2H2_2"/>
    <property type="match status" value="2"/>
</dbReference>
<dbReference type="OrthoDB" id="3561125at2759"/>
<keyword evidence="4" id="KW-0862">Zinc</keyword>
<evidence type="ECO:0000256" key="3">
    <source>
        <dbReference type="ARBA" id="ARBA00022771"/>
    </source>
</evidence>